<gene>
    <name evidence="6" type="primary">TATDN1_2</name>
    <name evidence="6" type="ORF">OS493_020626</name>
</gene>
<reference evidence="6" key="1">
    <citation type="submission" date="2023-01" db="EMBL/GenBank/DDBJ databases">
        <title>Genome assembly of the deep-sea coral Lophelia pertusa.</title>
        <authorList>
            <person name="Herrera S."/>
            <person name="Cordes E."/>
        </authorList>
    </citation>
    <scope>NUCLEOTIDE SEQUENCE</scope>
    <source>
        <strain evidence="6">USNM1676648</strain>
        <tissue evidence="6">Polyp</tissue>
    </source>
</reference>
<comment type="similarity">
    <text evidence="1">Belongs to the metallo-dependent hydrolases superfamily. TatD-type hydrolase family.</text>
</comment>
<dbReference type="Gene3D" id="1.25.40.10">
    <property type="entry name" value="Tetratricopeptide repeat domain"/>
    <property type="match status" value="3"/>
</dbReference>
<dbReference type="PROSITE" id="PS50293">
    <property type="entry name" value="TPR_REGION"/>
    <property type="match status" value="2"/>
</dbReference>
<dbReference type="Gene3D" id="3.20.20.140">
    <property type="entry name" value="Metal-dependent hydrolases"/>
    <property type="match status" value="1"/>
</dbReference>
<dbReference type="InterPro" id="IPR032466">
    <property type="entry name" value="Metal_Hydrolase"/>
</dbReference>
<dbReference type="Proteomes" id="UP001163046">
    <property type="component" value="Unassembled WGS sequence"/>
</dbReference>
<feature type="repeat" description="TPR" evidence="4">
    <location>
        <begin position="779"/>
        <end position="812"/>
    </location>
</feature>
<feature type="repeat" description="TPR" evidence="4">
    <location>
        <begin position="737"/>
        <end position="770"/>
    </location>
</feature>
<protein>
    <submittedName>
        <fullName evidence="6">TatD DNase</fullName>
    </submittedName>
</protein>
<feature type="repeat" description="TPR" evidence="4">
    <location>
        <begin position="821"/>
        <end position="854"/>
    </location>
</feature>
<feature type="coiled-coil region" evidence="5">
    <location>
        <begin position="170"/>
        <end position="197"/>
    </location>
</feature>
<dbReference type="Gene3D" id="3.40.50.300">
    <property type="entry name" value="P-loop containing nucleotide triphosphate hydrolases"/>
    <property type="match status" value="1"/>
</dbReference>
<dbReference type="PANTHER" id="PTHR45641:SF1">
    <property type="entry name" value="AAA+ ATPASE DOMAIN-CONTAINING PROTEIN"/>
    <property type="match status" value="1"/>
</dbReference>
<feature type="repeat" description="TPR" evidence="4">
    <location>
        <begin position="1022"/>
        <end position="1055"/>
    </location>
</feature>
<dbReference type="SUPFAM" id="SSF52540">
    <property type="entry name" value="P-loop containing nucleoside triphosphate hydrolases"/>
    <property type="match status" value="1"/>
</dbReference>
<dbReference type="Pfam" id="PF01026">
    <property type="entry name" value="TatD_DNase"/>
    <property type="match status" value="1"/>
</dbReference>
<dbReference type="EMBL" id="MU826838">
    <property type="protein sequence ID" value="KAJ7372196.1"/>
    <property type="molecule type" value="Genomic_DNA"/>
</dbReference>
<sequence>MTAVMEYTDEQLNYYRICYVTTDVLAEGLRSIFKQEWDNRYKATLGEWKDEPRNGLDFWNGESPRNQKRNAHMLATMVNGNRAEWDCTMLFYAILFSDCIHSLNPTVKSNVDDLRKFRNEEFAHMPQGHLSDVELQNAITKVHAAFQALGLSTLQIQDIRNQTSFLTEELRGVLKKVDDLKKELQDKEDQRQVLEDQLQSDISPFCILPPKPSHDVASRDCEVAEITQQLKELKSANENNLSYLYISGNPGSGKSQLAGLVAKRFFDEVKKIPSAAAASFVMTLNAESPDTLLESYVSFARHLKCPEYAVTNTVNSKDLKTDEKITNLKALISTKIELYTSWLLVVDNVTVKSRVHAHLPESGNEQWGRGQLLITTQDSASIPLTSSFIQHISVSKGMEPHDASSLLAKLSGIADNEMEKEVVQALDYQPLALASAGIYVRQVRQNKATSNFDWNDFLKKLDTGQRGTTEAILAETNPSYQNSMTAAITLAVEKQMTSDKVIDHTFRFLYLCAPQPLSLDIVINYILDVDEEIEDKEMISMRIQRCSLLLFEEEENDVYIQVHQVVHDVINTVVTDLPEIQRLQVVNGAVRSFTQFIEENHLPEHWNDLDYLVNRKHIVPHLKTLIIKMEDLFSKLNLSQVVQSGIFNIQCYPRNFQNLGQMCDKHSEFYAAKKYFYMALEFIQCSDVYNDVDVAAAYVNIGNVHNRLGDLQQAKEYHDRALAIRLKKLGPEHVDVATAYNNLGNVHLKLGDLPQAKEYHDRALAICLKKLGPEHVDVATAYNNLGNVHVKLGDLPQAKEYHDRALAIRLKKLGPEHVDVATAYNNLGNVHLKLGDLPQAKEYHDRALAICLKKLGPEHVDVATAYNNLGNVHSKLGDLPQAKEYHDRALAIRLKKLGPEHVDVATAYNNLGNVHLKLGDLQQAKEYHDRALAIRLKKLGPEHVDVATAYNNLGNVHSKLGDLQQAKEYHDRALAIRLKKLGPEHVDVATAYNNLGNQAKEYHDRALAIRLKKLGPEHVHVATAYNNLGNVHLKLGDLPQAKEYHDRALAIRLKKLGPEHVDVATAYNNLGNVHSTLGDLQQAKEYYDRALAILLKKLGPEHVDVATVQQSFHCTVGCHPTRCSEFEQDGQDPSDYLHQLIAVAQKNKGKVVAVGECGLDYDRTHFCPKEVQLKYFEKQFQLAEETKLPMFLHSRSAHQDFIDIIRRNRDRFVGGVAHCFTGTKEEATDYLDQGLYIGITGCSLKTEDNIEVMKTIPSDRLLLETDAPWCDIRPTHAGFKLVKTKFESRKKEKWEAGLCVKGRNEPANIM</sequence>
<feature type="repeat" description="TPR" evidence="4">
    <location>
        <begin position="1064"/>
        <end position="1097"/>
    </location>
</feature>
<keyword evidence="2" id="KW-0677">Repeat</keyword>
<feature type="repeat" description="TPR" evidence="4">
    <location>
        <begin position="695"/>
        <end position="728"/>
    </location>
</feature>
<dbReference type="InterPro" id="IPR027417">
    <property type="entry name" value="P-loop_NTPase"/>
</dbReference>
<evidence type="ECO:0000256" key="1">
    <source>
        <dbReference type="ARBA" id="ARBA00009275"/>
    </source>
</evidence>
<feature type="repeat" description="TPR" evidence="4">
    <location>
        <begin position="905"/>
        <end position="938"/>
    </location>
</feature>
<keyword evidence="7" id="KW-1185">Reference proteome</keyword>
<name>A0A9W9YZ59_9CNID</name>
<dbReference type="PROSITE" id="PS50005">
    <property type="entry name" value="TPR"/>
    <property type="match status" value="9"/>
</dbReference>
<dbReference type="CDD" id="cd01310">
    <property type="entry name" value="TatD_DNAse"/>
    <property type="match status" value="1"/>
</dbReference>
<dbReference type="InterPro" id="IPR011990">
    <property type="entry name" value="TPR-like_helical_dom_sf"/>
</dbReference>
<evidence type="ECO:0000256" key="2">
    <source>
        <dbReference type="ARBA" id="ARBA00022737"/>
    </source>
</evidence>
<organism evidence="6 7">
    <name type="scientific">Desmophyllum pertusum</name>
    <dbReference type="NCBI Taxonomy" id="174260"/>
    <lineage>
        <taxon>Eukaryota</taxon>
        <taxon>Metazoa</taxon>
        <taxon>Cnidaria</taxon>
        <taxon>Anthozoa</taxon>
        <taxon>Hexacorallia</taxon>
        <taxon>Scleractinia</taxon>
        <taxon>Caryophylliina</taxon>
        <taxon>Caryophylliidae</taxon>
        <taxon>Desmophyllum</taxon>
    </lineage>
</organism>
<evidence type="ECO:0000313" key="6">
    <source>
        <dbReference type="EMBL" id="KAJ7372196.1"/>
    </source>
</evidence>
<dbReference type="InterPro" id="IPR001130">
    <property type="entry name" value="TatD-like"/>
</dbReference>
<dbReference type="SUPFAM" id="SSF48452">
    <property type="entry name" value="TPR-like"/>
    <property type="match status" value="2"/>
</dbReference>
<proteinExistence type="inferred from homology"/>
<keyword evidence="5" id="KW-0175">Coiled coil</keyword>
<comment type="caution">
    <text evidence="6">The sequence shown here is derived from an EMBL/GenBank/DDBJ whole genome shotgun (WGS) entry which is preliminary data.</text>
</comment>
<dbReference type="GO" id="GO:0016788">
    <property type="term" value="F:hydrolase activity, acting on ester bonds"/>
    <property type="evidence" value="ECO:0007669"/>
    <property type="project" value="InterPro"/>
</dbReference>
<evidence type="ECO:0000313" key="7">
    <source>
        <dbReference type="Proteomes" id="UP001163046"/>
    </source>
</evidence>
<dbReference type="Pfam" id="PF13181">
    <property type="entry name" value="TPR_8"/>
    <property type="match status" value="1"/>
</dbReference>
<dbReference type="SUPFAM" id="SSF51556">
    <property type="entry name" value="Metallo-dependent hydrolases"/>
    <property type="match status" value="1"/>
</dbReference>
<evidence type="ECO:0000256" key="4">
    <source>
        <dbReference type="PROSITE-ProRule" id="PRU00339"/>
    </source>
</evidence>
<dbReference type="InterPro" id="IPR019734">
    <property type="entry name" value="TPR_rpt"/>
</dbReference>
<evidence type="ECO:0000256" key="3">
    <source>
        <dbReference type="ARBA" id="ARBA00022803"/>
    </source>
</evidence>
<dbReference type="OrthoDB" id="5962828at2759"/>
<feature type="repeat" description="TPR" evidence="4">
    <location>
        <begin position="947"/>
        <end position="980"/>
    </location>
</feature>
<feature type="repeat" description="TPR" evidence="4">
    <location>
        <begin position="863"/>
        <end position="896"/>
    </location>
</feature>
<dbReference type="SMART" id="SM00028">
    <property type="entry name" value="TPR"/>
    <property type="match status" value="10"/>
</dbReference>
<dbReference type="Pfam" id="PF13424">
    <property type="entry name" value="TPR_12"/>
    <property type="match status" value="4"/>
</dbReference>
<accession>A0A9W9YZ59</accession>
<dbReference type="PANTHER" id="PTHR45641">
    <property type="entry name" value="TETRATRICOPEPTIDE REPEAT PROTEIN (AFU_ORTHOLOGUE AFUA_6G03870)"/>
    <property type="match status" value="1"/>
</dbReference>
<keyword evidence="3 4" id="KW-0802">TPR repeat</keyword>
<evidence type="ECO:0000256" key="5">
    <source>
        <dbReference type="SAM" id="Coils"/>
    </source>
</evidence>